<keyword evidence="3 5" id="KW-0813">Transport</keyword>
<evidence type="ECO:0000259" key="6">
    <source>
        <dbReference type="PROSITE" id="PS50404"/>
    </source>
</evidence>
<dbReference type="AlphaFoldDB" id="A0A6I4TZY9"/>
<dbReference type="GO" id="GO:0045454">
    <property type="term" value="P:cell redox homeostasis"/>
    <property type="evidence" value="ECO:0007669"/>
    <property type="project" value="InterPro"/>
</dbReference>
<evidence type="ECO:0000256" key="4">
    <source>
        <dbReference type="ARBA" id="ARBA00022982"/>
    </source>
</evidence>
<dbReference type="RefSeq" id="WP_161391605.1">
    <property type="nucleotide sequence ID" value="NZ_JBHSCP010000001.1"/>
</dbReference>
<comment type="function">
    <text evidence="1 5">Has a glutathione-disulfide oxidoreductase activity in the presence of NADPH and glutathione reductase. Reduces low molecular weight disulfides and proteins.</text>
</comment>
<name>A0A6I4TZY9_9SPHN</name>
<gene>
    <name evidence="7" type="primary">grxC</name>
    <name evidence="7" type="ORF">GRI97_13090</name>
</gene>
<keyword evidence="5" id="KW-0676">Redox-active center</keyword>
<evidence type="ECO:0000313" key="7">
    <source>
        <dbReference type="EMBL" id="MXO99923.1"/>
    </source>
</evidence>
<accession>A0A6I4TZY9</accession>
<reference evidence="7 8" key="1">
    <citation type="submission" date="2019-12" db="EMBL/GenBank/DDBJ databases">
        <title>Genomic-based taxomic classification of the family Erythrobacteraceae.</title>
        <authorList>
            <person name="Xu L."/>
        </authorList>
    </citation>
    <scope>NUCLEOTIDE SEQUENCE [LARGE SCALE GENOMIC DNA]</scope>
    <source>
        <strain evidence="7 8">S36</strain>
    </source>
</reference>
<dbReference type="GO" id="GO:0034599">
    <property type="term" value="P:cellular response to oxidative stress"/>
    <property type="evidence" value="ECO:0007669"/>
    <property type="project" value="TreeGrafter"/>
</dbReference>
<dbReference type="InterPro" id="IPR002109">
    <property type="entry name" value="Glutaredoxin"/>
</dbReference>
<dbReference type="CDD" id="cd03418">
    <property type="entry name" value="GRX_GRXb_1_3_like"/>
    <property type="match status" value="1"/>
</dbReference>
<dbReference type="EMBL" id="WTYJ01000002">
    <property type="protein sequence ID" value="MXO99923.1"/>
    <property type="molecule type" value="Genomic_DNA"/>
</dbReference>
<evidence type="ECO:0000256" key="2">
    <source>
        <dbReference type="ARBA" id="ARBA00007787"/>
    </source>
</evidence>
<sequence>MTSPKVEIYTKFTCGFCHRAKALLTSKGVEFTEYDITMDGAKREEMLQRKPDAFTVPQIFIDDQPIGGSDDLAALDRAGRLDPLLGL</sequence>
<feature type="domain" description="GST N-terminal" evidence="6">
    <location>
        <begin position="4"/>
        <end position="86"/>
    </location>
</feature>
<dbReference type="PROSITE" id="PS50404">
    <property type="entry name" value="GST_NTER"/>
    <property type="match status" value="1"/>
</dbReference>
<dbReference type="InterPro" id="IPR004045">
    <property type="entry name" value="Glutathione_S-Trfase_N"/>
</dbReference>
<evidence type="ECO:0000256" key="1">
    <source>
        <dbReference type="ARBA" id="ARBA00002549"/>
    </source>
</evidence>
<dbReference type="Gene3D" id="3.40.30.10">
    <property type="entry name" value="Glutaredoxin"/>
    <property type="match status" value="1"/>
</dbReference>
<dbReference type="InterPro" id="IPR014025">
    <property type="entry name" value="Glutaredoxin_subgr"/>
</dbReference>
<dbReference type="InterPro" id="IPR036249">
    <property type="entry name" value="Thioredoxin-like_sf"/>
</dbReference>
<dbReference type="InterPro" id="IPR011900">
    <property type="entry name" value="GRX_bact"/>
</dbReference>
<dbReference type="OrthoDB" id="9814618at2"/>
<dbReference type="GO" id="GO:0005737">
    <property type="term" value="C:cytoplasm"/>
    <property type="evidence" value="ECO:0007669"/>
    <property type="project" value="TreeGrafter"/>
</dbReference>
<keyword evidence="5" id="KW-0963">Cytoplasm</keyword>
<evidence type="ECO:0000313" key="8">
    <source>
        <dbReference type="Proteomes" id="UP000469430"/>
    </source>
</evidence>
<dbReference type="PRINTS" id="PR00160">
    <property type="entry name" value="GLUTAREDOXIN"/>
</dbReference>
<dbReference type="Proteomes" id="UP000469430">
    <property type="component" value="Unassembled WGS sequence"/>
</dbReference>
<keyword evidence="4 5" id="KW-0249">Electron transport</keyword>
<evidence type="ECO:0000256" key="3">
    <source>
        <dbReference type="ARBA" id="ARBA00022448"/>
    </source>
</evidence>
<dbReference type="NCBIfam" id="TIGR02181">
    <property type="entry name" value="GRX_bact"/>
    <property type="match status" value="1"/>
</dbReference>
<dbReference type="SUPFAM" id="SSF52833">
    <property type="entry name" value="Thioredoxin-like"/>
    <property type="match status" value="1"/>
</dbReference>
<dbReference type="PANTHER" id="PTHR45694:SF18">
    <property type="entry name" value="GLUTAREDOXIN-1-RELATED"/>
    <property type="match status" value="1"/>
</dbReference>
<comment type="caution">
    <text evidence="7">The sequence shown here is derived from an EMBL/GenBank/DDBJ whole genome shotgun (WGS) entry which is preliminary data.</text>
</comment>
<dbReference type="GO" id="GO:0015038">
    <property type="term" value="F:glutathione disulfide oxidoreductase activity"/>
    <property type="evidence" value="ECO:0007669"/>
    <property type="project" value="UniProtKB-UniRule"/>
</dbReference>
<dbReference type="Pfam" id="PF00462">
    <property type="entry name" value="Glutaredoxin"/>
    <property type="match status" value="1"/>
</dbReference>
<comment type="similarity">
    <text evidence="2 5">Belongs to the glutaredoxin family.</text>
</comment>
<dbReference type="PROSITE" id="PS51354">
    <property type="entry name" value="GLUTAREDOXIN_2"/>
    <property type="match status" value="1"/>
</dbReference>
<dbReference type="PANTHER" id="PTHR45694">
    <property type="entry name" value="GLUTAREDOXIN 2"/>
    <property type="match status" value="1"/>
</dbReference>
<protein>
    <recommendedName>
        <fullName evidence="5">Glutaredoxin</fullName>
    </recommendedName>
</protein>
<organism evidence="7 8">
    <name type="scientific">Croceibacterium xixiisoli</name>
    <dbReference type="NCBI Taxonomy" id="1476466"/>
    <lineage>
        <taxon>Bacteria</taxon>
        <taxon>Pseudomonadati</taxon>
        <taxon>Pseudomonadota</taxon>
        <taxon>Alphaproteobacteria</taxon>
        <taxon>Sphingomonadales</taxon>
        <taxon>Erythrobacteraceae</taxon>
        <taxon>Croceibacterium</taxon>
    </lineage>
</organism>
<evidence type="ECO:0000256" key="5">
    <source>
        <dbReference type="RuleBase" id="RU364065"/>
    </source>
</evidence>
<keyword evidence="8" id="KW-1185">Reference proteome</keyword>
<proteinExistence type="inferred from homology"/>